<comment type="caution">
    <text evidence="4">The sequence shown here is derived from an EMBL/GenBank/DDBJ whole genome shotgun (WGS) entry which is preliminary data.</text>
</comment>
<evidence type="ECO:0000256" key="2">
    <source>
        <dbReference type="SAM" id="Phobius"/>
    </source>
</evidence>
<evidence type="ECO:0000256" key="3">
    <source>
        <dbReference type="SAM" id="SignalP"/>
    </source>
</evidence>
<dbReference type="EMBL" id="JBHULT010000013">
    <property type="protein sequence ID" value="MFD2519162.1"/>
    <property type="molecule type" value="Genomic_DNA"/>
</dbReference>
<keyword evidence="3" id="KW-0732">Signal</keyword>
<reference evidence="5" key="1">
    <citation type="journal article" date="2019" name="Int. J. Syst. Evol. Microbiol.">
        <title>The Global Catalogue of Microorganisms (GCM) 10K type strain sequencing project: providing services to taxonomists for standard genome sequencing and annotation.</title>
        <authorList>
            <consortium name="The Broad Institute Genomics Platform"/>
            <consortium name="The Broad Institute Genome Sequencing Center for Infectious Disease"/>
            <person name="Wu L."/>
            <person name="Ma J."/>
        </authorList>
    </citation>
    <scope>NUCLEOTIDE SEQUENCE [LARGE SCALE GENOMIC DNA]</scope>
    <source>
        <strain evidence="5">KCTC 42585</strain>
    </source>
</reference>
<feature type="coiled-coil region" evidence="1">
    <location>
        <begin position="150"/>
        <end position="177"/>
    </location>
</feature>
<evidence type="ECO:0000256" key="1">
    <source>
        <dbReference type="SAM" id="Coils"/>
    </source>
</evidence>
<protein>
    <recommendedName>
        <fullName evidence="6">tRNA (Guanine-N1)-methyltransferase</fullName>
    </recommendedName>
</protein>
<evidence type="ECO:0008006" key="6">
    <source>
        <dbReference type="Google" id="ProtNLM"/>
    </source>
</evidence>
<keyword evidence="5" id="KW-1185">Reference proteome</keyword>
<dbReference type="RefSeq" id="WP_380754915.1">
    <property type="nucleotide sequence ID" value="NZ_JBHULT010000013.1"/>
</dbReference>
<feature type="coiled-coil region" evidence="1">
    <location>
        <begin position="50"/>
        <end position="105"/>
    </location>
</feature>
<sequence length="194" mass="21864">MKKFLFSSLFIFSLVLTGAAQTSSESTIDEKFSELITTSNNFKGYKVVDAEELRRLQGLTSNRIAELKEEIAANKEAALAQKQKIAKLNAELETLQANLETVTAEKDALAFLGMPFSKASYKGMMWGIVGVLVLALALFVVRFKKSHIHTKEARKNLAETEKEFEAFRVKALEKEQRLGRLLQDEKNKQMKMAK</sequence>
<gene>
    <name evidence="4" type="ORF">ACFSTG_14735</name>
</gene>
<keyword evidence="2" id="KW-0472">Membrane</keyword>
<feature type="signal peptide" evidence="3">
    <location>
        <begin position="1"/>
        <end position="22"/>
    </location>
</feature>
<accession>A0ABW5J1Z5</accession>
<feature type="chain" id="PRO_5046322956" description="tRNA (Guanine-N1)-methyltransferase" evidence="3">
    <location>
        <begin position="23"/>
        <end position="194"/>
    </location>
</feature>
<feature type="transmembrane region" description="Helical" evidence="2">
    <location>
        <begin position="123"/>
        <end position="141"/>
    </location>
</feature>
<evidence type="ECO:0000313" key="5">
    <source>
        <dbReference type="Proteomes" id="UP001597468"/>
    </source>
</evidence>
<keyword evidence="2" id="KW-0812">Transmembrane</keyword>
<dbReference type="Proteomes" id="UP001597468">
    <property type="component" value="Unassembled WGS sequence"/>
</dbReference>
<name>A0ABW5J1Z5_9FLAO</name>
<proteinExistence type="predicted"/>
<organism evidence="4 5">
    <name type="scientific">Salinimicrobium flavum</name>
    <dbReference type="NCBI Taxonomy" id="1737065"/>
    <lineage>
        <taxon>Bacteria</taxon>
        <taxon>Pseudomonadati</taxon>
        <taxon>Bacteroidota</taxon>
        <taxon>Flavobacteriia</taxon>
        <taxon>Flavobacteriales</taxon>
        <taxon>Flavobacteriaceae</taxon>
        <taxon>Salinimicrobium</taxon>
    </lineage>
</organism>
<evidence type="ECO:0000313" key="4">
    <source>
        <dbReference type="EMBL" id="MFD2519162.1"/>
    </source>
</evidence>
<keyword evidence="1" id="KW-0175">Coiled coil</keyword>
<keyword evidence="2" id="KW-1133">Transmembrane helix</keyword>